<protein>
    <submittedName>
        <fullName evidence="1">Uncharacterized protein</fullName>
    </submittedName>
</protein>
<dbReference type="AlphaFoldDB" id="L8WVI2"/>
<dbReference type="Proteomes" id="UP000011668">
    <property type="component" value="Unassembled WGS sequence"/>
</dbReference>
<name>L8WVI2_THACA</name>
<keyword evidence="2" id="KW-1185">Reference proteome</keyword>
<comment type="caution">
    <text evidence="1">The sequence shown here is derived from an EMBL/GenBank/DDBJ whole genome shotgun (WGS) entry which is preliminary data.</text>
</comment>
<dbReference type="HOGENOM" id="CLU_2777656_0_0_1"/>
<accession>L8WVI2</accession>
<proteinExistence type="predicted"/>
<dbReference type="EMBL" id="AFRT01001444">
    <property type="protein sequence ID" value="ELU40349.1"/>
    <property type="molecule type" value="Genomic_DNA"/>
</dbReference>
<reference evidence="1 2" key="1">
    <citation type="journal article" date="2013" name="Nat. Commun.">
        <title>The evolution and pathogenic mechanisms of the rice sheath blight pathogen.</title>
        <authorList>
            <person name="Zheng A."/>
            <person name="Lin R."/>
            <person name="Xu L."/>
            <person name="Qin P."/>
            <person name="Tang C."/>
            <person name="Ai P."/>
            <person name="Zhang D."/>
            <person name="Liu Y."/>
            <person name="Sun Z."/>
            <person name="Feng H."/>
            <person name="Wang Y."/>
            <person name="Chen Y."/>
            <person name="Liang X."/>
            <person name="Fu R."/>
            <person name="Li Q."/>
            <person name="Zhang J."/>
            <person name="Yu X."/>
            <person name="Xie Z."/>
            <person name="Ding L."/>
            <person name="Guan P."/>
            <person name="Tang J."/>
            <person name="Liang Y."/>
            <person name="Wang S."/>
            <person name="Deng Q."/>
            <person name="Li S."/>
            <person name="Zhu J."/>
            <person name="Wang L."/>
            <person name="Liu H."/>
            <person name="Li P."/>
        </authorList>
    </citation>
    <scope>NUCLEOTIDE SEQUENCE [LARGE SCALE GENOMIC DNA]</scope>
    <source>
        <strain evidence="2">AG-1 IA</strain>
    </source>
</reference>
<sequence length="69" mass="7826">MLTKAQVIDSLPITTFLLFNTAGHNSAARFLRSFRGTPSLRREFLGFEVHLTAVLVLLLTRRRPMILLS</sequence>
<organism evidence="1 2">
    <name type="scientific">Thanatephorus cucumeris (strain AG1-IA)</name>
    <name type="common">Rice sheath blight fungus</name>
    <name type="synonym">Rhizoctonia solani</name>
    <dbReference type="NCBI Taxonomy" id="983506"/>
    <lineage>
        <taxon>Eukaryota</taxon>
        <taxon>Fungi</taxon>
        <taxon>Dikarya</taxon>
        <taxon>Basidiomycota</taxon>
        <taxon>Agaricomycotina</taxon>
        <taxon>Agaricomycetes</taxon>
        <taxon>Cantharellales</taxon>
        <taxon>Ceratobasidiaceae</taxon>
        <taxon>Rhizoctonia</taxon>
        <taxon>Rhizoctonia solani AG-1</taxon>
    </lineage>
</organism>
<evidence type="ECO:0000313" key="2">
    <source>
        <dbReference type="Proteomes" id="UP000011668"/>
    </source>
</evidence>
<evidence type="ECO:0000313" key="1">
    <source>
        <dbReference type="EMBL" id="ELU40349.1"/>
    </source>
</evidence>
<gene>
    <name evidence="1" type="ORF">AG1IA_05619</name>
</gene>